<evidence type="ECO:0000313" key="3">
    <source>
        <dbReference type="Proteomes" id="UP000807769"/>
    </source>
</evidence>
<keyword evidence="1" id="KW-0472">Membrane</keyword>
<feature type="transmembrane region" description="Helical" evidence="1">
    <location>
        <begin position="119"/>
        <end position="137"/>
    </location>
</feature>
<evidence type="ECO:0000313" key="2">
    <source>
        <dbReference type="EMBL" id="KAG1817152.1"/>
    </source>
</evidence>
<dbReference type="OrthoDB" id="2742220at2759"/>
<gene>
    <name evidence="2" type="ORF">BJ212DRAFT_1351341</name>
</gene>
<keyword evidence="1" id="KW-0812">Transmembrane</keyword>
<accession>A0A9P7JE95</accession>
<feature type="transmembrane region" description="Helical" evidence="1">
    <location>
        <begin position="89"/>
        <end position="107"/>
    </location>
</feature>
<evidence type="ECO:0000256" key="1">
    <source>
        <dbReference type="SAM" id="Phobius"/>
    </source>
</evidence>
<dbReference type="GeneID" id="64629549"/>
<dbReference type="EMBL" id="JABBWG010000014">
    <property type="protein sequence ID" value="KAG1817152.1"/>
    <property type="molecule type" value="Genomic_DNA"/>
</dbReference>
<feature type="transmembrane region" description="Helical" evidence="1">
    <location>
        <begin position="202"/>
        <end position="219"/>
    </location>
</feature>
<feature type="transmembrane region" description="Helical" evidence="1">
    <location>
        <begin position="157"/>
        <end position="182"/>
    </location>
</feature>
<proteinExistence type="predicted"/>
<dbReference type="RefSeq" id="XP_041193571.1">
    <property type="nucleotide sequence ID" value="XM_041335532.1"/>
</dbReference>
<feature type="transmembrane region" description="Helical" evidence="1">
    <location>
        <begin position="225"/>
        <end position="248"/>
    </location>
</feature>
<protein>
    <submittedName>
        <fullName evidence="2">Uncharacterized protein</fullName>
    </submittedName>
</protein>
<keyword evidence="3" id="KW-1185">Reference proteome</keyword>
<keyword evidence="1" id="KW-1133">Transmembrane helix</keyword>
<organism evidence="2 3">
    <name type="scientific">Suillus subaureus</name>
    <dbReference type="NCBI Taxonomy" id="48587"/>
    <lineage>
        <taxon>Eukaryota</taxon>
        <taxon>Fungi</taxon>
        <taxon>Dikarya</taxon>
        <taxon>Basidiomycota</taxon>
        <taxon>Agaricomycotina</taxon>
        <taxon>Agaricomycetes</taxon>
        <taxon>Agaricomycetidae</taxon>
        <taxon>Boletales</taxon>
        <taxon>Suillineae</taxon>
        <taxon>Suillaceae</taxon>
        <taxon>Suillus</taxon>
    </lineage>
</organism>
<feature type="transmembrane region" description="Helical" evidence="1">
    <location>
        <begin position="16"/>
        <end position="33"/>
    </location>
</feature>
<comment type="caution">
    <text evidence="2">The sequence shown here is derived from an EMBL/GenBank/DDBJ whole genome shotgun (WGS) entry which is preliminary data.</text>
</comment>
<name>A0A9P7JE95_9AGAM</name>
<dbReference type="Proteomes" id="UP000807769">
    <property type="component" value="Unassembled WGS sequence"/>
</dbReference>
<sequence length="288" mass="32727">MVNWQDPQVIENWTEVLVNITFVILGLFGWSYIHSCQIESALLRRQLTFRWQIVSYLTGRTFFLVTVILSAVTSIAIPPYIDCYYVLKFLAFSNNIAMACTSTNLVVRTWTIWKTNRFVCVFMALATLGHWFTLMLSSKETQISPSSPSSELCGFVIVNPTYSAASAMYTMIFDFILLKLAIFGHWRSSSSSLFTIIRTQGIIFYFIVFLTSVVPFIFSRLNLNYVMNVFFTWPATCIMLIASSYAVIPTFTTPPTCHRTPVRGPLEGTRTTDEKPNVPIAARVDLSQ</sequence>
<feature type="transmembrane region" description="Helical" evidence="1">
    <location>
        <begin position="53"/>
        <end position="77"/>
    </location>
</feature>
<dbReference type="AlphaFoldDB" id="A0A9P7JE95"/>
<reference evidence="2" key="1">
    <citation type="journal article" date="2020" name="New Phytol.">
        <title>Comparative genomics reveals dynamic genome evolution in host specialist ectomycorrhizal fungi.</title>
        <authorList>
            <person name="Lofgren L.A."/>
            <person name="Nguyen N.H."/>
            <person name="Vilgalys R."/>
            <person name="Ruytinx J."/>
            <person name="Liao H.L."/>
            <person name="Branco S."/>
            <person name="Kuo A."/>
            <person name="LaButti K."/>
            <person name="Lipzen A."/>
            <person name="Andreopoulos W."/>
            <person name="Pangilinan J."/>
            <person name="Riley R."/>
            <person name="Hundley H."/>
            <person name="Na H."/>
            <person name="Barry K."/>
            <person name="Grigoriev I.V."/>
            <person name="Stajich J.E."/>
            <person name="Kennedy P.G."/>
        </authorList>
    </citation>
    <scope>NUCLEOTIDE SEQUENCE</scope>
    <source>
        <strain evidence="2">MN1</strain>
    </source>
</reference>